<evidence type="ECO:0008006" key="3">
    <source>
        <dbReference type="Google" id="ProtNLM"/>
    </source>
</evidence>
<name>A0ABT7QP47_9BACT</name>
<reference evidence="1" key="1">
    <citation type="submission" date="2023-01" db="EMBL/GenBank/DDBJ databases">
        <title>Sulfurovum sp. XTW-4 genome assembly.</title>
        <authorList>
            <person name="Wang J."/>
        </authorList>
    </citation>
    <scope>NUCLEOTIDE SEQUENCE</scope>
    <source>
        <strain evidence="1">XTW-4</strain>
    </source>
</reference>
<evidence type="ECO:0000313" key="1">
    <source>
        <dbReference type="EMBL" id="MDM5262781.1"/>
    </source>
</evidence>
<proteinExistence type="predicted"/>
<accession>A0ABT7QP47</accession>
<organism evidence="1 2">
    <name type="scientific">Sulfurovum xiamenensis</name>
    <dbReference type="NCBI Taxonomy" id="3019066"/>
    <lineage>
        <taxon>Bacteria</taxon>
        <taxon>Pseudomonadati</taxon>
        <taxon>Campylobacterota</taxon>
        <taxon>Epsilonproteobacteria</taxon>
        <taxon>Campylobacterales</taxon>
        <taxon>Sulfurovaceae</taxon>
        <taxon>Sulfurovum</taxon>
    </lineage>
</organism>
<evidence type="ECO:0000313" key="2">
    <source>
        <dbReference type="Proteomes" id="UP001169066"/>
    </source>
</evidence>
<sequence>MFHRTSISFFIIGSLLFYLTGCSSKKEPVHQNGYYHNGIYFGKDLPVNYQKGIIDGCTTSKGTYSKSHMLFNNDQNYNNGWFLGRNRCKHLLVIEEYEENMDK</sequence>
<dbReference type="EMBL" id="JAQIBC010000001">
    <property type="protein sequence ID" value="MDM5262781.1"/>
    <property type="molecule type" value="Genomic_DNA"/>
</dbReference>
<protein>
    <recommendedName>
        <fullName evidence="3">Lipoprotein</fullName>
    </recommendedName>
</protein>
<dbReference type="RefSeq" id="WP_289400964.1">
    <property type="nucleotide sequence ID" value="NZ_JAQIBC010000001.1"/>
</dbReference>
<keyword evidence="2" id="KW-1185">Reference proteome</keyword>
<comment type="caution">
    <text evidence="1">The sequence shown here is derived from an EMBL/GenBank/DDBJ whole genome shotgun (WGS) entry which is preliminary data.</text>
</comment>
<dbReference type="Proteomes" id="UP001169066">
    <property type="component" value="Unassembled WGS sequence"/>
</dbReference>
<gene>
    <name evidence="1" type="ORF">PF327_01005</name>
</gene>